<proteinExistence type="predicted"/>
<dbReference type="Proteomes" id="UP001219525">
    <property type="component" value="Unassembled WGS sequence"/>
</dbReference>
<dbReference type="EMBL" id="JARJCW010000106">
    <property type="protein sequence ID" value="KAJ7193649.1"/>
    <property type="molecule type" value="Genomic_DNA"/>
</dbReference>
<protein>
    <submittedName>
        <fullName evidence="2">Uncharacterized protein</fullName>
    </submittedName>
</protein>
<reference evidence="2" key="1">
    <citation type="submission" date="2023-03" db="EMBL/GenBank/DDBJ databases">
        <title>Massive genome expansion in bonnet fungi (Mycena s.s.) driven by repeated elements and novel gene families across ecological guilds.</title>
        <authorList>
            <consortium name="Lawrence Berkeley National Laboratory"/>
            <person name="Harder C.B."/>
            <person name="Miyauchi S."/>
            <person name="Viragh M."/>
            <person name="Kuo A."/>
            <person name="Thoen E."/>
            <person name="Andreopoulos B."/>
            <person name="Lu D."/>
            <person name="Skrede I."/>
            <person name="Drula E."/>
            <person name="Henrissat B."/>
            <person name="Morin E."/>
            <person name="Kohler A."/>
            <person name="Barry K."/>
            <person name="LaButti K."/>
            <person name="Morin E."/>
            <person name="Salamov A."/>
            <person name="Lipzen A."/>
            <person name="Mereny Z."/>
            <person name="Hegedus B."/>
            <person name="Baldrian P."/>
            <person name="Stursova M."/>
            <person name="Weitz H."/>
            <person name="Taylor A."/>
            <person name="Grigoriev I.V."/>
            <person name="Nagy L.G."/>
            <person name="Martin F."/>
            <person name="Kauserud H."/>
        </authorList>
    </citation>
    <scope>NUCLEOTIDE SEQUENCE</scope>
    <source>
        <strain evidence="2">9144</strain>
    </source>
</reference>
<keyword evidence="1" id="KW-0812">Transmembrane</keyword>
<gene>
    <name evidence="2" type="ORF">GGX14DRAFT_577098</name>
</gene>
<evidence type="ECO:0000313" key="2">
    <source>
        <dbReference type="EMBL" id="KAJ7193649.1"/>
    </source>
</evidence>
<keyword evidence="3" id="KW-1185">Reference proteome</keyword>
<accession>A0AAD6XZB5</accession>
<keyword evidence="1" id="KW-0472">Membrane</keyword>
<dbReference type="AlphaFoldDB" id="A0AAD6XZB5"/>
<comment type="caution">
    <text evidence="2">The sequence shown here is derived from an EMBL/GenBank/DDBJ whole genome shotgun (WGS) entry which is preliminary data.</text>
</comment>
<feature type="transmembrane region" description="Helical" evidence="1">
    <location>
        <begin position="135"/>
        <end position="157"/>
    </location>
</feature>
<organism evidence="2 3">
    <name type="scientific">Mycena pura</name>
    <dbReference type="NCBI Taxonomy" id="153505"/>
    <lineage>
        <taxon>Eukaryota</taxon>
        <taxon>Fungi</taxon>
        <taxon>Dikarya</taxon>
        <taxon>Basidiomycota</taxon>
        <taxon>Agaricomycotina</taxon>
        <taxon>Agaricomycetes</taxon>
        <taxon>Agaricomycetidae</taxon>
        <taxon>Agaricales</taxon>
        <taxon>Marasmiineae</taxon>
        <taxon>Mycenaceae</taxon>
        <taxon>Mycena</taxon>
    </lineage>
</organism>
<name>A0AAD6XZB5_9AGAR</name>
<evidence type="ECO:0000256" key="1">
    <source>
        <dbReference type="SAM" id="Phobius"/>
    </source>
</evidence>
<evidence type="ECO:0000313" key="3">
    <source>
        <dbReference type="Proteomes" id="UP001219525"/>
    </source>
</evidence>
<sequence length="197" mass="22205">MNERATGTRSPRAAQQLEFGVTGFSDEFANVADLKEFVSISERTLFTTTSVDRRHQHAEPFPDWRRGYLYRTSRGPRYRRTCCAGEDITDGVAGFLNVISSINRTGRGFPDVSFQEGSKSQSMGRRARARRHRAIALLTYQLITAGKSPMGFLNPFLQPKAARHSTTSQLGKIRCNNHVHVSILLVWLTGYLLITNR</sequence>
<feature type="transmembrane region" description="Helical" evidence="1">
    <location>
        <begin position="177"/>
        <end position="194"/>
    </location>
</feature>
<keyword evidence="1" id="KW-1133">Transmembrane helix</keyword>